<reference evidence="7 8" key="1">
    <citation type="submission" date="2019-07" db="EMBL/GenBank/DDBJ databases">
        <authorList>
            <person name="Hibberd C M."/>
            <person name="Gehrig L. J."/>
            <person name="Chang H.-W."/>
            <person name="Venkatesh S."/>
        </authorList>
    </citation>
    <scope>NUCLEOTIDE SEQUENCE [LARGE SCALE GENOMIC DNA]</scope>
    <source>
        <strain evidence="7">Ruminococcus_obeum_SSTS_Bg7063</strain>
    </source>
</reference>
<comment type="similarity">
    <text evidence="1">Belongs to the sigma-70 factor family. ECF subfamily.</text>
</comment>
<dbReference type="InterPro" id="IPR007627">
    <property type="entry name" value="RNA_pol_sigma70_r2"/>
</dbReference>
<evidence type="ECO:0000256" key="5">
    <source>
        <dbReference type="ARBA" id="ARBA00023163"/>
    </source>
</evidence>
<dbReference type="RefSeq" id="WP_144369131.1">
    <property type="nucleotide sequence ID" value="NZ_CABHNB010000029.1"/>
</dbReference>
<keyword evidence="4" id="KW-0238">DNA-binding</keyword>
<dbReference type="Gene3D" id="1.10.10.10">
    <property type="entry name" value="Winged helix-like DNA-binding domain superfamily/Winged helix DNA-binding domain"/>
    <property type="match status" value="1"/>
</dbReference>
<evidence type="ECO:0000313" key="8">
    <source>
        <dbReference type="Proteomes" id="UP000409147"/>
    </source>
</evidence>
<dbReference type="PANTHER" id="PTHR43133">
    <property type="entry name" value="RNA POLYMERASE ECF-TYPE SIGMA FACTO"/>
    <property type="match status" value="1"/>
</dbReference>
<gene>
    <name evidence="7" type="primary">sigW_2</name>
    <name evidence="7" type="ORF">ROSSTS7063_01962</name>
</gene>
<evidence type="ECO:0000256" key="2">
    <source>
        <dbReference type="ARBA" id="ARBA00023015"/>
    </source>
</evidence>
<dbReference type="AlphaFoldDB" id="A0A564TSM1"/>
<dbReference type="InterPro" id="IPR036388">
    <property type="entry name" value="WH-like_DNA-bd_sf"/>
</dbReference>
<accession>A0A564TSM1</accession>
<feature type="domain" description="RNA polymerase sigma-70 region 2" evidence="6">
    <location>
        <begin position="7"/>
        <end position="67"/>
    </location>
</feature>
<evidence type="ECO:0000313" key="7">
    <source>
        <dbReference type="EMBL" id="VUX10226.1"/>
    </source>
</evidence>
<organism evidence="7 8">
    <name type="scientific">Blautia obeum</name>
    <dbReference type="NCBI Taxonomy" id="40520"/>
    <lineage>
        <taxon>Bacteria</taxon>
        <taxon>Bacillati</taxon>
        <taxon>Bacillota</taxon>
        <taxon>Clostridia</taxon>
        <taxon>Lachnospirales</taxon>
        <taxon>Lachnospiraceae</taxon>
        <taxon>Blautia</taxon>
    </lineage>
</organism>
<keyword evidence="2" id="KW-0805">Transcription regulation</keyword>
<dbReference type="NCBIfam" id="TIGR02937">
    <property type="entry name" value="sigma70-ECF"/>
    <property type="match status" value="1"/>
</dbReference>
<evidence type="ECO:0000259" key="6">
    <source>
        <dbReference type="Pfam" id="PF04542"/>
    </source>
</evidence>
<keyword evidence="8" id="KW-1185">Reference proteome</keyword>
<keyword evidence="5" id="KW-0804">Transcription</keyword>
<proteinExistence type="inferred from homology"/>
<protein>
    <submittedName>
        <fullName evidence="7">ECF RNA polymerase sigma factor SigW</fullName>
    </submittedName>
</protein>
<dbReference type="SUPFAM" id="SSF88946">
    <property type="entry name" value="Sigma2 domain of RNA polymerase sigma factors"/>
    <property type="match status" value="1"/>
</dbReference>
<dbReference type="SUPFAM" id="SSF88659">
    <property type="entry name" value="Sigma3 and sigma4 domains of RNA polymerase sigma factors"/>
    <property type="match status" value="1"/>
</dbReference>
<sequence>MDLEEQYDKIYRYCYFKLHHQQMAEDITQETFLRFWESNDYCERGQKLQYLYKIAHNLCLNEYRRKQVEPLEDEILTEDKEDEILTNIVVKEAVQCLTMEEQELLLLRYVNEVPVSDICSILKISRFSLYRKNMKILRKLKNILGEEDFT</sequence>
<dbReference type="Pfam" id="PF04542">
    <property type="entry name" value="Sigma70_r2"/>
    <property type="match status" value="1"/>
</dbReference>
<dbReference type="GO" id="GO:0006352">
    <property type="term" value="P:DNA-templated transcription initiation"/>
    <property type="evidence" value="ECO:0007669"/>
    <property type="project" value="InterPro"/>
</dbReference>
<evidence type="ECO:0000256" key="1">
    <source>
        <dbReference type="ARBA" id="ARBA00010641"/>
    </source>
</evidence>
<dbReference type="InterPro" id="IPR013324">
    <property type="entry name" value="RNA_pol_sigma_r3/r4-like"/>
</dbReference>
<dbReference type="Proteomes" id="UP000409147">
    <property type="component" value="Unassembled WGS sequence"/>
</dbReference>
<dbReference type="EMBL" id="CABHNB010000029">
    <property type="protein sequence ID" value="VUX10226.1"/>
    <property type="molecule type" value="Genomic_DNA"/>
</dbReference>
<dbReference type="Gene3D" id="1.10.1740.10">
    <property type="match status" value="1"/>
</dbReference>
<keyword evidence="3" id="KW-0731">Sigma factor</keyword>
<dbReference type="GO" id="GO:0016987">
    <property type="term" value="F:sigma factor activity"/>
    <property type="evidence" value="ECO:0007669"/>
    <property type="project" value="UniProtKB-KW"/>
</dbReference>
<dbReference type="InterPro" id="IPR014284">
    <property type="entry name" value="RNA_pol_sigma-70_dom"/>
</dbReference>
<dbReference type="PANTHER" id="PTHR43133:SF8">
    <property type="entry name" value="RNA POLYMERASE SIGMA FACTOR HI_1459-RELATED"/>
    <property type="match status" value="1"/>
</dbReference>
<dbReference type="GO" id="GO:0003677">
    <property type="term" value="F:DNA binding"/>
    <property type="evidence" value="ECO:0007669"/>
    <property type="project" value="UniProtKB-KW"/>
</dbReference>
<dbReference type="InterPro" id="IPR013325">
    <property type="entry name" value="RNA_pol_sigma_r2"/>
</dbReference>
<evidence type="ECO:0000256" key="4">
    <source>
        <dbReference type="ARBA" id="ARBA00023125"/>
    </source>
</evidence>
<dbReference type="InterPro" id="IPR039425">
    <property type="entry name" value="RNA_pol_sigma-70-like"/>
</dbReference>
<evidence type="ECO:0000256" key="3">
    <source>
        <dbReference type="ARBA" id="ARBA00023082"/>
    </source>
</evidence>
<name>A0A564TSM1_9FIRM</name>